<dbReference type="PANTHER" id="PTHR30055:SF226">
    <property type="entry name" value="HTH-TYPE TRANSCRIPTIONAL REGULATOR PKSA"/>
    <property type="match status" value="1"/>
</dbReference>
<dbReference type="PANTHER" id="PTHR30055">
    <property type="entry name" value="HTH-TYPE TRANSCRIPTIONAL REGULATOR RUTR"/>
    <property type="match status" value="1"/>
</dbReference>
<dbReference type="Proteomes" id="UP000178606">
    <property type="component" value="Unassembled WGS sequence"/>
</dbReference>
<evidence type="ECO:0000259" key="5">
    <source>
        <dbReference type="PROSITE" id="PS50977"/>
    </source>
</evidence>
<dbReference type="GO" id="GO:0003700">
    <property type="term" value="F:DNA-binding transcription factor activity"/>
    <property type="evidence" value="ECO:0007669"/>
    <property type="project" value="TreeGrafter"/>
</dbReference>
<dbReference type="Pfam" id="PF17932">
    <property type="entry name" value="TetR_C_24"/>
    <property type="match status" value="1"/>
</dbReference>
<evidence type="ECO:0000256" key="2">
    <source>
        <dbReference type="ARBA" id="ARBA00023125"/>
    </source>
</evidence>
<dbReference type="EMBL" id="MFKF01000091">
    <property type="protein sequence ID" value="OGG54944.1"/>
    <property type="molecule type" value="Genomic_DNA"/>
</dbReference>
<proteinExistence type="predicted"/>
<accession>A0A1F6D0H1</accession>
<dbReference type="GO" id="GO:0000976">
    <property type="term" value="F:transcription cis-regulatory region binding"/>
    <property type="evidence" value="ECO:0007669"/>
    <property type="project" value="TreeGrafter"/>
</dbReference>
<dbReference type="InterPro" id="IPR041490">
    <property type="entry name" value="KstR2_TetR_C"/>
</dbReference>
<dbReference type="Gene3D" id="1.10.357.10">
    <property type="entry name" value="Tetracycline Repressor, domain 2"/>
    <property type="match status" value="1"/>
</dbReference>
<dbReference type="SUPFAM" id="SSF46689">
    <property type="entry name" value="Homeodomain-like"/>
    <property type="match status" value="1"/>
</dbReference>
<keyword evidence="2 4" id="KW-0238">DNA-binding</keyword>
<dbReference type="AlphaFoldDB" id="A0A1F6D0H1"/>
<dbReference type="Gene3D" id="1.10.10.60">
    <property type="entry name" value="Homeodomain-like"/>
    <property type="match status" value="1"/>
</dbReference>
<name>A0A1F6D0H1_HANXR</name>
<comment type="caution">
    <text evidence="6">The sequence shown here is derived from an EMBL/GenBank/DDBJ whole genome shotgun (WGS) entry which is preliminary data.</text>
</comment>
<sequence>MACILRAARQAFAENPFHEVLMDDVAREASVGKGTIYRYFPDKESLYFAVIFNDVEDLKRRIQSTLPAQGNAEDAIRELIPTLISFFRQNRFFFRLMNIEDSKVEGGSNPNRRQWHQERSQLIDAVAQMLERARDTDALHVIYPRADAQVLFGMVRSVLRYNEEGLTVQQMSDEIARIYLHGIQRR</sequence>
<evidence type="ECO:0000256" key="4">
    <source>
        <dbReference type="PROSITE-ProRule" id="PRU00335"/>
    </source>
</evidence>
<gene>
    <name evidence="6" type="ORF">A3F84_06930</name>
</gene>
<evidence type="ECO:0000256" key="3">
    <source>
        <dbReference type="ARBA" id="ARBA00023163"/>
    </source>
</evidence>
<dbReference type="PROSITE" id="PS50977">
    <property type="entry name" value="HTH_TETR_2"/>
    <property type="match status" value="1"/>
</dbReference>
<dbReference type="SUPFAM" id="SSF48498">
    <property type="entry name" value="Tetracyclin repressor-like, C-terminal domain"/>
    <property type="match status" value="1"/>
</dbReference>
<feature type="DNA-binding region" description="H-T-H motif" evidence="4">
    <location>
        <begin position="21"/>
        <end position="40"/>
    </location>
</feature>
<protein>
    <recommendedName>
        <fullName evidence="5">HTH tetR-type domain-containing protein</fullName>
    </recommendedName>
</protein>
<keyword evidence="1" id="KW-0805">Transcription regulation</keyword>
<evidence type="ECO:0000313" key="7">
    <source>
        <dbReference type="Proteomes" id="UP000178606"/>
    </source>
</evidence>
<evidence type="ECO:0000313" key="6">
    <source>
        <dbReference type="EMBL" id="OGG54944.1"/>
    </source>
</evidence>
<dbReference type="InterPro" id="IPR009057">
    <property type="entry name" value="Homeodomain-like_sf"/>
</dbReference>
<dbReference type="InterPro" id="IPR001647">
    <property type="entry name" value="HTH_TetR"/>
</dbReference>
<dbReference type="InterPro" id="IPR050109">
    <property type="entry name" value="HTH-type_TetR-like_transc_reg"/>
</dbReference>
<reference evidence="6 7" key="1">
    <citation type="journal article" date="2016" name="Nat. Commun.">
        <title>Thousands of microbial genomes shed light on interconnected biogeochemical processes in an aquifer system.</title>
        <authorList>
            <person name="Anantharaman K."/>
            <person name="Brown C.T."/>
            <person name="Hug L.A."/>
            <person name="Sharon I."/>
            <person name="Castelle C.J."/>
            <person name="Probst A.J."/>
            <person name="Thomas B.C."/>
            <person name="Singh A."/>
            <person name="Wilkins M.J."/>
            <person name="Karaoz U."/>
            <person name="Brodie E.L."/>
            <person name="Williams K.H."/>
            <person name="Hubbard S.S."/>
            <person name="Banfield J.F."/>
        </authorList>
    </citation>
    <scope>NUCLEOTIDE SEQUENCE [LARGE SCALE GENOMIC DNA]</scope>
    <source>
        <strain evidence="7">RIFCSPLOWO2_12_FULL_64_10</strain>
    </source>
</reference>
<dbReference type="Pfam" id="PF00440">
    <property type="entry name" value="TetR_N"/>
    <property type="match status" value="1"/>
</dbReference>
<evidence type="ECO:0000256" key="1">
    <source>
        <dbReference type="ARBA" id="ARBA00023015"/>
    </source>
</evidence>
<dbReference type="FunFam" id="1.10.10.60:FF:000141">
    <property type="entry name" value="TetR family transcriptional regulator"/>
    <property type="match status" value="1"/>
</dbReference>
<dbReference type="PRINTS" id="PR00455">
    <property type="entry name" value="HTHTETR"/>
</dbReference>
<feature type="domain" description="HTH tetR-type" evidence="5">
    <location>
        <begin position="1"/>
        <end position="58"/>
    </location>
</feature>
<organism evidence="6 7">
    <name type="scientific">Handelsmanbacteria sp. (strain RIFCSPLOWO2_12_FULL_64_10)</name>
    <dbReference type="NCBI Taxonomy" id="1817868"/>
    <lineage>
        <taxon>Bacteria</taxon>
        <taxon>Candidatus Handelsmaniibacteriota</taxon>
    </lineage>
</organism>
<dbReference type="InterPro" id="IPR036271">
    <property type="entry name" value="Tet_transcr_reg_TetR-rel_C_sf"/>
</dbReference>
<keyword evidence="3" id="KW-0804">Transcription</keyword>